<dbReference type="Proteomes" id="UP000530928">
    <property type="component" value="Unassembled WGS sequence"/>
</dbReference>
<keyword evidence="7" id="KW-0762">Sugar transport</keyword>
<comment type="caution">
    <text evidence="7">The sequence shown here is derived from an EMBL/GenBank/DDBJ whole genome shotgun (WGS) entry which is preliminary data.</text>
</comment>
<feature type="chain" id="PRO_5039197245" evidence="6">
    <location>
        <begin position="24"/>
        <end position="443"/>
    </location>
</feature>
<name>A0A7W0HPI7_9ACTN</name>
<keyword evidence="7" id="KW-0813">Transport</keyword>
<reference evidence="7 8" key="1">
    <citation type="submission" date="2020-07" db="EMBL/GenBank/DDBJ databases">
        <title>Genomic Encyclopedia of Type Strains, Phase IV (KMG-IV): sequencing the most valuable type-strain genomes for metagenomic binning, comparative biology and taxonomic classification.</title>
        <authorList>
            <person name="Goeker M."/>
        </authorList>
    </citation>
    <scope>NUCLEOTIDE SEQUENCE [LARGE SCALE GENOMIC DNA]</scope>
    <source>
        <strain evidence="7 8">DSM 45533</strain>
    </source>
</reference>
<dbReference type="SUPFAM" id="SSF53850">
    <property type="entry name" value="Periplasmic binding protein-like II"/>
    <property type="match status" value="1"/>
</dbReference>
<proteinExistence type="predicted"/>
<accession>A0A7W0HPI7</accession>
<dbReference type="PANTHER" id="PTHR43649">
    <property type="entry name" value="ARABINOSE-BINDING PROTEIN-RELATED"/>
    <property type="match status" value="1"/>
</dbReference>
<protein>
    <submittedName>
        <fullName evidence="7">Multiple sugar transport system substrate-binding protein</fullName>
    </submittedName>
</protein>
<dbReference type="InterPro" id="IPR006059">
    <property type="entry name" value="SBP"/>
</dbReference>
<dbReference type="AlphaFoldDB" id="A0A7W0HPI7"/>
<keyword evidence="1" id="KW-1003">Cell membrane</keyword>
<dbReference type="Gene3D" id="3.40.190.10">
    <property type="entry name" value="Periplasmic binding protein-like II"/>
    <property type="match status" value="3"/>
</dbReference>
<keyword evidence="8" id="KW-1185">Reference proteome</keyword>
<evidence type="ECO:0000256" key="3">
    <source>
        <dbReference type="ARBA" id="ARBA00023136"/>
    </source>
</evidence>
<keyword evidence="2 6" id="KW-0732">Signal</keyword>
<evidence type="ECO:0000256" key="6">
    <source>
        <dbReference type="SAM" id="SignalP"/>
    </source>
</evidence>
<evidence type="ECO:0000313" key="7">
    <source>
        <dbReference type="EMBL" id="MBA2890920.1"/>
    </source>
</evidence>
<dbReference type="PROSITE" id="PS51257">
    <property type="entry name" value="PROKAR_LIPOPROTEIN"/>
    <property type="match status" value="1"/>
</dbReference>
<keyword evidence="4" id="KW-0564">Palmitate</keyword>
<evidence type="ECO:0000256" key="4">
    <source>
        <dbReference type="ARBA" id="ARBA00023139"/>
    </source>
</evidence>
<dbReference type="InterPro" id="IPR050490">
    <property type="entry name" value="Bact_solute-bd_prot1"/>
</dbReference>
<dbReference type="RefSeq" id="WP_181609691.1">
    <property type="nucleotide sequence ID" value="NZ_BAABAM010000006.1"/>
</dbReference>
<organism evidence="7 8">
    <name type="scientific">Nonomuraea soli</name>
    <dbReference type="NCBI Taxonomy" id="1032476"/>
    <lineage>
        <taxon>Bacteria</taxon>
        <taxon>Bacillati</taxon>
        <taxon>Actinomycetota</taxon>
        <taxon>Actinomycetes</taxon>
        <taxon>Streptosporangiales</taxon>
        <taxon>Streptosporangiaceae</taxon>
        <taxon>Nonomuraea</taxon>
    </lineage>
</organism>
<feature type="signal peptide" evidence="6">
    <location>
        <begin position="1"/>
        <end position="23"/>
    </location>
</feature>
<sequence length="443" mass="46935">MRTNRLAAAAVLATALAAAGCGASEPTQPAPAAQPQSSAPAAPAAPVKLTYWTWAPNMDKIVKVWNDKNPDIQVTVSKQAGGDDAAAKFLTAAKAGNPPQLVQAEYQHLPSFVAADAVADLSAQAAPVKGEFSEGLWRLVTLGTEGVYGVPQDSGPMMLYYRKDLFEKYGIEVPKTWDDYAAAARKVREQDKNVFLGTFSSKDPGSFAGLSQQAGGQWWSIAGEAWKVAINDQATTKVADYWGKLVDEGAIDDMPYFTPEWNKALNDGKLLTWPSAVWAPGVLEANAPKAKGKWAAAPLPQWSAGENASGFWGGSAVAVSAKATPDEKAGAAAFISWLNTDPEAVQLLVKEAFIYPASTKGTQSLTTPPAYFDTQADFWQQAAQAAATARGFTFGPNVNAAYTAYKDAFDKALANKSSFTGALKTMQDATVADMQKSGFTVAQ</sequence>
<dbReference type="PANTHER" id="PTHR43649:SF33">
    <property type="entry name" value="POLYGALACTURONAN_RHAMNOGALACTURONAN-BINDING PROTEIN YTCQ"/>
    <property type="match status" value="1"/>
</dbReference>
<evidence type="ECO:0000256" key="2">
    <source>
        <dbReference type="ARBA" id="ARBA00022729"/>
    </source>
</evidence>
<dbReference type="EMBL" id="JACDUR010000002">
    <property type="protein sequence ID" value="MBA2890920.1"/>
    <property type="molecule type" value="Genomic_DNA"/>
</dbReference>
<keyword evidence="3" id="KW-0472">Membrane</keyword>
<evidence type="ECO:0000313" key="8">
    <source>
        <dbReference type="Proteomes" id="UP000530928"/>
    </source>
</evidence>
<evidence type="ECO:0000256" key="1">
    <source>
        <dbReference type="ARBA" id="ARBA00022475"/>
    </source>
</evidence>
<keyword evidence="5" id="KW-0449">Lipoprotein</keyword>
<gene>
    <name evidence="7" type="ORF">HNR30_002261</name>
</gene>
<dbReference type="Pfam" id="PF01547">
    <property type="entry name" value="SBP_bac_1"/>
    <property type="match status" value="1"/>
</dbReference>
<evidence type="ECO:0000256" key="5">
    <source>
        <dbReference type="ARBA" id="ARBA00023288"/>
    </source>
</evidence>